<gene>
    <name evidence="1" type="ORF">FM114_01875</name>
</gene>
<dbReference type="EMBL" id="FUKQ01000007">
    <property type="protein sequence ID" value="SJN19218.1"/>
    <property type="molecule type" value="Genomic_DNA"/>
</dbReference>
<keyword evidence="1" id="KW-0830">Ubiquinone</keyword>
<evidence type="ECO:0000313" key="2">
    <source>
        <dbReference type="Proteomes" id="UP000188342"/>
    </source>
</evidence>
<dbReference type="Gene3D" id="3.10.180.10">
    <property type="entry name" value="2,3-Dihydroxybiphenyl 1,2-Dioxygenase, domain 1"/>
    <property type="match status" value="1"/>
</dbReference>
<dbReference type="InterPro" id="IPR029068">
    <property type="entry name" value="Glyas_Bleomycin-R_OHBP_Dase"/>
</dbReference>
<evidence type="ECO:0000313" key="1">
    <source>
        <dbReference type="EMBL" id="SJN19218.1"/>
    </source>
</evidence>
<sequence>MASNTPDEMPYLPGNNVTISGDDVRLRDFFTALAEGGQVTLPMEKQMWGAEFGQLTDKFGINWMVNLNA</sequence>
<dbReference type="SUPFAM" id="SSF54593">
    <property type="entry name" value="Glyoxalase/Bleomycin resistance protein/Dihydroxybiphenyl dioxygenase"/>
    <property type="match status" value="1"/>
</dbReference>
<keyword evidence="2" id="KW-1185">Reference proteome</keyword>
<proteinExistence type="predicted"/>
<accession>A0A1R4IHL1</accession>
<name>A0A1R4IHL1_9ACTN</name>
<dbReference type="GO" id="GO:0008168">
    <property type="term" value="F:methyltransferase activity"/>
    <property type="evidence" value="ECO:0007669"/>
    <property type="project" value="UniProtKB-KW"/>
</dbReference>
<dbReference type="GO" id="GO:0032259">
    <property type="term" value="P:methylation"/>
    <property type="evidence" value="ECO:0007669"/>
    <property type="project" value="UniProtKB-KW"/>
</dbReference>
<keyword evidence="1" id="KW-0808">Transferase</keyword>
<organism evidence="1 2">
    <name type="scientific">Luteococcus japonicus LSP_Lj1</name>
    <dbReference type="NCBI Taxonomy" id="1255658"/>
    <lineage>
        <taxon>Bacteria</taxon>
        <taxon>Bacillati</taxon>
        <taxon>Actinomycetota</taxon>
        <taxon>Actinomycetes</taxon>
        <taxon>Propionibacteriales</taxon>
        <taxon>Propionibacteriaceae</taxon>
        <taxon>Luteococcus</taxon>
    </lineage>
</organism>
<dbReference type="RefSeq" id="WP_094763502.1">
    <property type="nucleotide sequence ID" value="NZ_FUKQ01000007.1"/>
</dbReference>
<dbReference type="OrthoDB" id="9795306at2"/>
<reference evidence="1 2" key="1">
    <citation type="submission" date="2017-02" db="EMBL/GenBank/DDBJ databases">
        <authorList>
            <person name="Peterson S.W."/>
        </authorList>
    </citation>
    <scope>NUCLEOTIDE SEQUENCE [LARGE SCALE GENOMIC DNA]</scope>
    <source>
        <strain evidence="1 2">LSP_Lj1</strain>
    </source>
</reference>
<dbReference type="AlphaFoldDB" id="A0A1R4IHL1"/>
<dbReference type="STRING" id="1255658.FM114_01875"/>
<protein>
    <submittedName>
        <fullName evidence="1">PhnB protein putative DNA binding 3-demethylubiquinone-9 3-methyltransferase domain protein</fullName>
    </submittedName>
</protein>
<dbReference type="Proteomes" id="UP000188342">
    <property type="component" value="Unassembled WGS sequence"/>
</dbReference>
<keyword evidence="1" id="KW-0489">Methyltransferase</keyword>